<reference evidence="20" key="2">
    <citation type="submission" date="2025-09" db="UniProtKB">
        <authorList>
            <consortium name="Ensembl"/>
        </authorList>
    </citation>
    <scope>IDENTIFICATION</scope>
</reference>
<feature type="compositionally biased region" description="Basic and acidic residues" evidence="19">
    <location>
        <begin position="416"/>
        <end position="441"/>
    </location>
</feature>
<dbReference type="Proteomes" id="UP000694402">
    <property type="component" value="Unassembled WGS sequence"/>
</dbReference>
<sequence length="882" mass="102263">MKTRDSSPPLHVHVPETTPVHVHLKRSQKSCTAKTPQMKIKEVQNKGDIGNLRARSRSRAPWVPAPGRTSTRDDAYKWEVLELFAPHRSIFIQCYGRSLRFTLTKIHYFSLPTYHILHVIIRYTTNVDFHVSQGPSYCLEIKPVSHAKPSLSPLQLTDLSDEDKQEQRMHSQCNKYRRKIDGLMMDVGSPKNYVRLWKKERMMEHQSKCLSACQRVIDEQEEELLDANKELDLREREKISIQHSLRKRGEAGYNSAYSGTLHGERHMLLRKLVEAEFDGVAVVTQLTALNESMGGVKKDKRLSKVDAALLGRQQELLTKKIETFESTNRTLQELLRECHEREIESLRTSEQRQGLLKRLADTEAEKIHLATKLNNKEKEATQLAVRLDSEKDIVKTTGELSKVLESTCSQLMVQLRSKETENDRQAGRSKEMEQTQEQQKEEIQALLEQLKRQSKEDKESLKLANQRQRAEHSEDSARHLSAQLLEKETELAEAVTSAESWCTRHSKEVTVKSQLEVEIAVLKNQVSELTAQIHTVEEKGHPESEGLLDQLHRLTSDNSSNKLQNQKLKITLSAAEENLMQSQSEAQQLKSSVKKLESQVENYKRKVQRARLESEEYCLKLEISEKHAQGMKADLEREIEQVRRQLLGRLKELEPLPERLKRSELQLRVAQEETQTQERRNTEQNNALSELRHKVEQQGCWVETFQENNFLLVEEHNNLQQKIEIIERKLEGANLQNRDMVHVIGKREETIHSTQKQLEERARECSILSKQLEQAFKDGQREADQSLERALFKERSIQTKALDLESQLGLRKTELSQLRRSKEDMELRFQNQLKNMKERLEQSDSTNRSLQNYVQFLKASYSNVFGDCAIKLSTHTLTNLIE</sequence>
<dbReference type="GeneTree" id="ENSGT00530000063497"/>
<name>A0A8C8CNH1_ONCTS</name>
<gene>
    <name evidence="20" type="primary">LOC112248337</name>
</gene>
<evidence type="ECO:0000256" key="3">
    <source>
        <dbReference type="ARBA" id="ARBA00004647"/>
    </source>
</evidence>
<evidence type="ECO:0000256" key="15">
    <source>
        <dbReference type="ARBA" id="ARBA00040458"/>
    </source>
</evidence>
<evidence type="ECO:0000256" key="5">
    <source>
        <dbReference type="ARBA" id="ARBA00022473"/>
    </source>
</evidence>
<feature type="coiled-coil region" evidence="18">
    <location>
        <begin position="716"/>
        <end position="775"/>
    </location>
</feature>
<protein>
    <recommendedName>
        <fullName evidence="15">Outer dense fiber protein 2</fullName>
    </recommendedName>
    <alternativeName>
        <fullName evidence="16">Cenexin</fullName>
    </alternativeName>
    <alternativeName>
        <fullName evidence="17">Outer dense fiber of sperm tails protein 2</fullName>
    </alternativeName>
</protein>
<keyword evidence="7" id="KW-0493">Microtubule</keyword>
<evidence type="ECO:0000256" key="17">
    <source>
        <dbReference type="ARBA" id="ARBA00043200"/>
    </source>
</evidence>
<feature type="coiled-coil region" evidence="18">
    <location>
        <begin position="815"/>
        <end position="853"/>
    </location>
</feature>
<evidence type="ECO:0000256" key="13">
    <source>
        <dbReference type="ARBA" id="ARBA00023212"/>
    </source>
</evidence>
<keyword evidence="10" id="KW-0744">Spermatogenesis</keyword>
<organism evidence="20 21">
    <name type="scientific">Oncorhynchus tshawytscha</name>
    <name type="common">Chinook salmon</name>
    <name type="synonym">Salmo tshawytscha</name>
    <dbReference type="NCBI Taxonomy" id="74940"/>
    <lineage>
        <taxon>Eukaryota</taxon>
        <taxon>Metazoa</taxon>
        <taxon>Chordata</taxon>
        <taxon>Craniata</taxon>
        <taxon>Vertebrata</taxon>
        <taxon>Euteleostomi</taxon>
        <taxon>Actinopterygii</taxon>
        <taxon>Neopterygii</taxon>
        <taxon>Teleostei</taxon>
        <taxon>Protacanthopterygii</taxon>
        <taxon>Salmoniformes</taxon>
        <taxon>Salmonidae</taxon>
        <taxon>Salmoninae</taxon>
        <taxon>Oncorhynchus</taxon>
    </lineage>
</organism>
<dbReference type="Ensembl" id="ENSOTST00005016234.2">
    <property type="protein sequence ID" value="ENSOTSP00005014863.2"/>
    <property type="gene ID" value="ENSOTSG00005007465.2"/>
</dbReference>
<dbReference type="GO" id="GO:0031514">
    <property type="term" value="C:motile cilium"/>
    <property type="evidence" value="ECO:0007669"/>
    <property type="project" value="UniProtKB-SubCell"/>
</dbReference>
<keyword evidence="6" id="KW-0963">Cytoplasm</keyword>
<evidence type="ECO:0000256" key="7">
    <source>
        <dbReference type="ARBA" id="ARBA00022701"/>
    </source>
</evidence>
<dbReference type="GO" id="GO:0007283">
    <property type="term" value="P:spermatogenesis"/>
    <property type="evidence" value="ECO:0007669"/>
    <property type="project" value="UniProtKB-KW"/>
</dbReference>
<keyword evidence="13" id="KW-0206">Cytoskeleton</keyword>
<evidence type="ECO:0000256" key="19">
    <source>
        <dbReference type="SAM" id="MobiDB-lite"/>
    </source>
</evidence>
<feature type="region of interest" description="Disordered" evidence="19">
    <location>
        <begin position="414"/>
        <end position="441"/>
    </location>
</feature>
<dbReference type="GO" id="GO:0005874">
    <property type="term" value="C:microtubule"/>
    <property type="evidence" value="ECO:0007669"/>
    <property type="project" value="UniProtKB-KW"/>
</dbReference>
<proteinExistence type="inferred from homology"/>
<feature type="coiled-coil region" evidence="18">
    <location>
        <begin position="565"/>
        <end position="680"/>
    </location>
</feature>
<feature type="compositionally biased region" description="Basic and acidic residues" evidence="19">
    <location>
        <begin position="468"/>
        <end position="478"/>
    </location>
</feature>
<evidence type="ECO:0000256" key="11">
    <source>
        <dbReference type="ARBA" id="ARBA00023054"/>
    </source>
</evidence>
<dbReference type="PANTHER" id="PTHR23162:SF8">
    <property type="entry name" value="OUTER DENSE FIBER PROTEIN 2"/>
    <property type="match status" value="1"/>
</dbReference>
<evidence type="ECO:0000256" key="2">
    <source>
        <dbReference type="ARBA" id="ARBA00004230"/>
    </source>
</evidence>
<evidence type="ECO:0000256" key="6">
    <source>
        <dbReference type="ARBA" id="ARBA00022490"/>
    </source>
</evidence>
<dbReference type="GO" id="GO:1902017">
    <property type="term" value="P:regulation of cilium assembly"/>
    <property type="evidence" value="ECO:0007669"/>
    <property type="project" value="TreeGrafter"/>
</dbReference>
<keyword evidence="11 18" id="KW-0175">Coiled coil</keyword>
<keyword evidence="9" id="KW-0282">Flagellum</keyword>
<dbReference type="GO" id="GO:0005813">
    <property type="term" value="C:centrosome"/>
    <property type="evidence" value="ECO:0007669"/>
    <property type="project" value="TreeGrafter"/>
</dbReference>
<dbReference type="GO" id="GO:0030154">
    <property type="term" value="P:cell differentiation"/>
    <property type="evidence" value="ECO:0007669"/>
    <property type="project" value="UniProtKB-KW"/>
</dbReference>
<evidence type="ECO:0000256" key="14">
    <source>
        <dbReference type="ARBA" id="ARBA00023273"/>
    </source>
</evidence>
<evidence type="ECO:0000256" key="4">
    <source>
        <dbReference type="ARBA" id="ARBA00009316"/>
    </source>
</evidence>
<feature type="coiled-coil region" evidence="18">
    <location>
        <begin position="512"/>
        <end position="539"/>
    </location>
</feature>
<evidence type="ECO:0000256" key="16">
    <source>
        <dbReference type="ARBA" id="ARBA00041830"/>
    </source>
</evidence>
<reference evidence="20" key="1">
    <citation type="submission" date="2025-08" db="UniProtKB">
        <authorList>
            <consortium name="Ensembl"/>
        </authorList>
    </citation>
    <scope>IDENTIFICATION</scope>
</reference>
<feature type="region of interest" description="Disordered" evidence="19">
    <location>
        <begin position="453"/>
        <end position="478"/>
    </location>
</feature>
<keyword evidence="12" id="KW-0969">Cilium</keyword>
<evidence type="ECO:0000256" key="10">
    <source>
        <dbReference type="ARBA" id="ARBA00022871"/>
    </source>
</evidence>
<comment type="similarity">
    <text evidence="4">Belongs to the ODF2 family.</text>
</comment>
<keyword evidence="21" id="KW-1185">Reference proteome</keyword>
<evidence type="ECO:0000313" key="20">
    <source>
        <dbReference type="Ensembl" id="ENSOTSP00005014863.2"/>
    </source>
</evidence>
<dbReference type="PANTHER" id="PTHR23162">
    <property type="entry name" value="OUTER DENSE FIBER OF SPERM TAILS 2"/>
    <property type="match status" value="1"/>
</dbReference>
<keyword evidence="14" id="KW-0966">Cell projection</keyword>
<accession>A0A8C8CNH1</accession>
<evidence type="ECO:0000256" key="8">
    <source>
        <dbReference type="ARBA" id="ARBA00022782"/>
    </source>
</evidence>
<dbReference type="AlphaFoldDB" id="A0A8C8CNH1"/>
<dbReference type="GO" id="GO:0000922">
    <property type="term" value="C:spindle pole"/>
    <property type="evidence" value="ECO:0007669"/>
    <property type="project" value="UniProtKB-SubCell"/>
</dbReference>
<keyword evidence="8" id="KW-0221">Differentiation</keyword>
<evidence type="ECO:0000313" key="21">
    <source>
        <dbReference type="Proteomes" id="UP000694402"/>
    </source>
</evidence>
<feature type="coiled-coil region" evidence="18">
    <location>
        <begin position="210"/>
        <end position="237"/>
    </location>
</feature>
<evidence type="ECO:0000256" key="9">
    <source>
        <dbReference type="ARBA" id="ARBA00022846"/>
    </source>
</evidence>
<dbReference type="GO" id="GO:0005814">
    <property type="term" value="C:centriole"/>
    <property type="evidence" value="ECO:0007669"/>
    <property type="project" value="UniProtKB-SubCell"/>
</dbReference>
<keyword evidence="5" id="KW-0217">Developmental protein</keyword>
<comment type="subcellular location">
    <subcellularLocation>
        <location evidence="2">Cell projection</location>
        <location evidence="2">Cilium</location>
        <location evidence="2">Flagellum</location>
    </subcellularLocation>
    <subcellularLocation>
        <location evidence="1">Cytoplasm</location>
        <location evidence="1">Cytoskeleton</location>
        <location evidence="1">Microtubule organizing center</location>
        <location evidence="1">Centrosome</location>
        <location evidence="1">Centriole</location>
    </subcellularLocation>
    <subcellularLocation>
        <location evidence="3">Cytoplasm</location>
        <location evidence="3">Cytoskeleton</location>
        <location evidence="3">Spindle pole</location>
    </subcellularLocation>
</comment>
<evidence type="ECO:0000256" key="18">
    <source>
        <dbReference type="SAM" id="Coils"/>
    </source>
</evidence>
<evidence type="ECO:0000256" key="12">
    <source>
        <dbReference type="ARBA" id="ARBA00023069"/>
    </source>
</evidence>
<evidence type="ECO:0000256" key="1">
    <source>
        <dbReference type="ARBA" id="ARBA00004114"/>
    </source>
</evidence>
<dbReference type="InterPro" id="IPR026099">
    <property type="entry name" value="Odf2-rel"/>
</dbReference>